<dbReference type="InterPro" id="IPR011234">
    <property type="entry name" value="Fumarylacetoacetase-like_C"/>
</dbReference>
<protein>
    <submittedName>
        <fullName evidence="4">2-keto-4-pentenoate hydratase/2-oxohepta-3-ene-1,7-dioic acid hydratase (Catechol pathway)</fullName>
    </submittedName>
</protein>
<evidence type="ECO:0000259" key="3">
    <source>
        <dbReference type="Pfam" id="PF01557"/>
    </source>
</evidence>
<organism evidence="4 5">
    <name type="scientific">Halogranum rubrum</name>
    <dbReference type="NCBI Taxonomy" id="553466"/>
    <lineage>
        <taxon>Archaea</taxon>
        <taxon>Methanobacteriati</taxon>
        <taxon>Methanobacteriota</taxon>
        <taxon>Stenosarchaea group</taxon>
        <taxon>Halobacteria</taxon>
        <taxon>Halobacteriales</taxon>
        <taxon>Haloferacaceae</taxon>
    </lineage>
</organism>
<dbReference type="GO" id="GO:0016853">
    <property type="term" value="F:isomerase activity"/>
    <property type="evidence" value="ECO:0007669"/>
    <property type="project" value="UniProtKB-ARBA"/>
</dbReference>
<keyword evidence="5" id="KW-1185">Reference proteome</keyword>
<evidence type="ECO:0000256" key="1">
    <source>
        <dbReference type="ARBA" id="ARBA00010211"/>
    </source>
</evidence>
<proteinExistence type="inferred from homology"/>
<dbReference type="Gene3D" id="3.90.850.10">
    <property type="entry name" value="Fumarylacetoacetase-like, C-terminal domain"/>
    <property type="match status" value="1"/>
</dbReference>
<dbReference type="PANTHER" id="PTHR42796:SF4">
    <property type="entry name" value="FUMARYLACETOACETATE HYDROLASE DOMAIN-CONTAINING PROTEIN 2A"/>
    <property type="match status" value="1"/>
</dbReference>
<evidence type="ECO:0000313" key="4">
    <source>
        <dbReference type="EMBL" id="SFL55626.1"/>
    </source>
</evidence>
<dbReference type="STRING" id="553466.SAMN04487950_4199"/>
<dbReference type="AlphaFoldDB" id="A0A1I4IPD0"/>
<evidence type="ECO:0000313" key="5">
    <source>
        <dbReference type="Proteomes" id="UP000199607"/>
    </source>
</evidence>
<dbReference type="SUPFAM" id="SSF56529">
    <property type="entry name" value="FAH"/>
    <property type="match status" value="1"/>
</dbReference>
<dbReference type="FunFam" id="3.90.850.10:FF:000002">
    <property type="entry name" value="2-hydroxyhepta-2,4-diene-1,7-dioate isomerase"/>
    <property type="match status" value="1"/>
</dbReference>
<dbReference type="GO" id="GO:0046872">
    <property type="term" value="F:metal ion binding"/>
    <property type="evidence" value="ECO:0007669"/>
    <property type="project" value="UniProtKB-KW"/>
</dbReference>
<dbReference type="PANTHER" id="PTHR42796">
    <property type="entry name" value="FUMARYLACETOACETATE HYDROLASE DOMAIN-CONTAINING PROTEIN 2A-RELATED"/>
    <property type="match status" value="1"/>
</dbReference>
<dbReference type="InterPro" id="IPR036663">
    <property type="entry name" value="Fumarylacetoacetase_C_sf"/>
</dbReference>
<dbReference type="Proteomes" id="UP000199607">
    <property type="component" value="Unassembled WGS sequence"/>
</dbReference>
<accession>A0A1I4IPD0</accession>
<comment type="similarity">
    <text evidence="1">Belongs to the FAH family.</text>
</comment>
<keyword evidence="2" id="KW-0479">Metal-binding</keyword>
<sequence>MRIGQFSATASGLPWCGALVDDDTVVNLAEAGSAAGVEIPQTTTALFEQWNWQEKVSLAVEYALDHEAALEPVDTLTRREPVSDPQKVVCVGLNYRDHAEEGGFPIPDEPVLFSKFPTSITGPESDVVWDPTYTEQVDYEAEVVVVVGREARNVAVDDAWDYVAGLTVGNDISARDLQERDDQWVRGKSLDTFAPIGPDIVTLDELDDPHDLGIWADVNGERVQDSTTANLIFGLDELVAFCSRAFTLSPGDLIFTGTPPGVGVFRDPPVLLGDDDEVTVGVDGLGELTNRCRTQRQ</sequence>
<dbReference type="RefSeq" id="WP_089872137.1">
    <property type="nucleotide sequence ID" value="NZ_FOTC01000008.1"/>
</dbReference>
<feature type="domain" description="Fumarylacetoacetase-like C-terminal" evidence="3">
    <location>
        <begin position="87"/>
        <end position="291"/>
    </location>
</feature>
<dbReference type="InterPro" id="IPR051121">
    <property type="entry name" value="FAH"/>
</dbReference>
<dbReference type="GO" id="GO:0019752">
    <property type="term" value="P:carboxylic acid metabolic process"/>
    <property type="evidence" value="ECO:0007669"/>
    <property type="project" value="UniProtKB-ARBA"/>
</dbReference>
<evidence type="ECO:0000256" key="2">
    <source>
        <dbReference type="ARBA" id="ARBA00022723"/>
    </source>
</evidence>
<reference evidence="5" key="1">
    <citation type="submission" date="2016-10" db="EMBL/GenBank/DDBJ databases">
        <authorList>
            <person name="Varghese N."/>
            <person name="Submissions S."/>
        </authorList>
    </citation>
    <scope>NUCLEOTIDE SEQUENCE [LARGE SCALE GENOMIC DNA]</scope>
    <source>
        <strain evidence="5">CGMCC 1.7738</strain>
    </source>
</reference>
<name>A0A1I4IPD0_9EURY</name>
<dbReference type="EMBL" id="FOTC01000008">
    <property type="protein sequence ID" value="SFL55626.1"/>
    <property type="molecule type" value="Genomic_DNA"/>
</dbReference>
<gene>
    <name evidence="4" type="ORF">SAMN04487950_4199</name>
</gene>
<dbReference type="Pfam" id="PF01557">
    <property type="entry name" value="FAA_hydrolase"/>
    <property type="match status" value="1"/>
</dbReference>